<organism evidence="2 3">
    <name type="scientific">Cognaticolwellia beringensis</name>
    <dbReference type="NCBI Taxonomy" id="1967665"/>
    <lineage>
        <taxon>Bacteria</taxon>
        <taxon>Pseudomonadati</taxon>
        <taxon>Pseudomonadota</taxon>
        <taxon>Gammaproteobacteria</taxon>
        <taxon>Alteromonadales</taxon>
        <taxon>Colwelliaceae</taxon>
        <taxon>Cognaticolwellia</taxon>
    </lineage>
</organism>
<sequence length="176" mass="20151">MKLNKLLAQIISAPNFDHFSAVELRAAYITIHSDKALDPSDARRFVYTELVKLVKNGWLRKNVSKKREITTYIKTSSFNVSKIIGSDEKESNINFKANPSSNTIQDSLRQRLTQYKNELLMSYGESSEYKQLCNDFPDLYELLQPQYNNAREQNARLLGQIKAVENLINDGNSKAV</sequence>
<dbReference type="EMBL" id="CP020465">
    <property type="protein sequence ID" value="ASP47397.1"/>
    <property type="molecule type" value="Genomic_DNA"/>
</dbReference>
<accession>A0A222G654</accession>
<dbReference type="KEGG" id="cber:B5D82_06265"/>
<protein>
    <recommendedName>
        <fullName evidence="4">Response regulator</fullName>
    </recommendedName>
</protein>
<dbReference type="KEGG" id="cber:B5D82_00035"/>
<evidence type="ECO:0000313" key="3">
    <source>
        <dbReference type="Proteomes" id="UP000202259"/>
    </source>
</evidence>
<evidence type="ECO:0000313" key="1">
    <source>
        <dbReference type="EMBL" id="ASP46303.1"/>
    </source>
</evidence>
<evidence type="ECO:0008006" key="4">
    <source>
        <dbReference type="Google" id="ProtNLM"/>
    </source>
</evidence>
<dbReference type="EMBL" id="CP020465">
    <property type="protein sequence ID" value="ASP46303.1"/>
    <property type="molecule type" value="Genomic_DNA"/>
</dbReference>
<keyword evidence="3" id="KW-1185">Reference proteome</keyword>
<proteinExistence type="predicted"/>
<evidence type="ECO:0000313" key="2">
    <source>
        <dbReference type="EMBL" id="ASP47397.1"/>
    </source>
</evidence>
<dbReference type="RefSeq" id="WP_081148175.1">
    <property type="nucleotide sequence ID" value="NZ_CP020465.1"/>
</dbReference>
<gene>
    <name evidence="1" type="ORF">B5D82_00035</name>
    <name evidence="2" type="ORF">B5D82_06265</name>
</gene>
<dbReference type="Proteomes" id="UP000202259">
    <property type="component" value="Chromosome"/>
</dbReference>
<dbReference type="OrthoDB" id="9128705at2"/>
<dbReference type="AlphaFoldDB" id="A0A222G654"/>
<reference evidence="2 3" key="1">
    <citation type="submission" date="2017-08" db="EMBL/GenBank/DDBJ databases">
        <title>Complete genome of Colwellia sp. NB097-1, a psychrophile bacterium ioslated from Bering Sea.</title>
        <authorList>
            <person name="Chen X."/>
        </authorList>
    </citation>
    <scope>NUCLEOTIDE SEQUENCE [LARGE SCALE GENOMIC DNA]</scope>
    <source>
        <strain evidence="2 3">NB097-1</strain>
    </source>
</reference>
<name>A0A222G654_9GAMM</name>